<accession>A0AAE1DK71</accession>
<sequence>MPNNTNSINADIKFSDEKTKLMTKNTDSINADIKVSDEKTKLMTNTTDSINADIQVRGEKLQTVNSFKHSGCLYDEYRKTFSRDNEYNKLEYCCTTAPEYFQFMGVGGQSDIVQTLVVVKLSRLHLRMTGTLNLSYLSTKMRC</sequence>
<evidence type="ECO:0000313" key="2">
    <source>
        <dbReference type="Proteomes" id="UP001283361"/>
    </source>
</evidence>
<reference evidence="1" key="1">
    <citation type="journal article" date="2023" name="G3 (Bethesda)">
        <title>A reference genome for the long-term kleptoplast-retaining sea slug Elysia crispata morphotype clarki.</title>
        <authorList>
            <person name="Eastman K.E."/>
            <person name="Pendleton A.L."/>
            <person name="Shaikh M.A."/>
            <person name="Suttiyut T."/>
            <person name="Ogas R."/>
            <person name="Tomko P."/>
            <person name="Gavelis G."/>
            <person name="Widhalm J.R."/>
            <person name="Wisecaver J.H."/>
        </authorList>
    </citation>
    <scope>NUCLEOTIDE SEQUENCE</scope>
    <source>
        <strain evidence="1">ECLA1</strain>
    </source>
</reference>
<protein>
    <submittedName>
        <fullName evidence="1">Uncharacterized protein</fullName>
    </submittedName>
</protein>
<dbReference type="EMBL" id="JAWDGP010003511">
    <property type="protein sequence ID" value="KAK3773759.1"/>
    <property type="molecule type" value="Genomic_DNA"/>
</dbReference>
<proteinExistence type="predicted"/>
<dbReference type="Proteomes" id="UP001283361">
    <property type="component" value="Unassembled WGS sequence"/>
</dbReference>
<gene>
    <name evidence="1" type="ORF">RRG08_016712</name>
</gene>
<keyword evidence="2" id="KW-1185">Reference proteome</keyword>
<dbReference type="AlphaFoldDB" id="A0AAE1DK71"/>
<name>A0AAE1DK71_9GAST</name>
<comment type="caution">
    <text evidence="1">The sequence shown here is derived from an EMBL/GenBank/DDBJ whole genome shotgun (WGS) entry which is preliminary data.</text>
</comment>
<evidence type="ECO:0000313" key="1">
    <source>
        <dbReference type="EMBL" id="KAK3773759.1"/>
    </source>
</evidence>
<organism evidence="1 2">
    <name type="scientific">Elysia crispata</name>
    <name type="common">lettuce slug</name>
    <dbReference type="NCBI Taxonomy" id="231223"/>
    <lineage>
        <taxon>Eukaryota</taxon>
        <taxon>Metazoa</taxon>
        <taxon>Spiralia</taxon>
        <taxon>Lophotrochozoa</taxon>
        <taxon>Mollusca</taxon>
        <taxon>Gastropoda</taxon>
        <taxon>Heterobranchia</taxon>
        <taxon>Euthyneura</taxon>
        <taxon>Panpulmonata</taxon>
        <taxon>Sacoglossa</taxon>
        <taxon>Placobranchoidea</taxon>
        <taxon>Plakobranchidae</taxon>
        <taxon>Elysia</taxon>
    </lineage>
</organism>